<feature type="non-terminal residue" evidence="1">
    <location>
        <position position="1"/>
    </location>
</feature>
<dbReference type="AlphaFoldDB" id="X0Y7U8"/>
<sequence length="167" mass="19186">EKTLTPGYSNIAESVCNPELNIEITNEIVNSGESVKYRPYLNQPYAGYEITYWIEDLFGNIKRSPHTSINMNERSWTKSIRNNEKKAYIIKANATVDCTNEIFYANKSVIIVGDEPEEDSELEIGTVYLGSDNKARWGDTLRVKVRVYKGEDTKYAVYFYLDDNISK</sequence>
<evidence type="ECO:0000313" key="1">
    <source>
        <dbReference type="EMBL" id="GAG44798.1"/>
    </source>
</evidence>
<organism evidence="1">
    <name type="scientific">marine sediment metagenome</name>
    <dbReference type="NCBI Taxonomy" id="412755"/>
    <lineage>
        <taxon>unclassified sequences</taxon>
        <taxon>metagenomes</taxon>
        <taxon>ecological metagenomes</taxon>
    </lineage>
</organism>
<dbReference type="EMBL" id="BARS01056682">
    <property type="protein sequence ID" value="GAG44798.1"/>
    <property type="molecule type" value="Genomic_DNA"/>
</dbReference>
<protein>
    <submittedName>
        <fullName evidence="1">Uncharacterized protein</fullName>
    </submittedName>
</protein>
<proteinExistence type="predicted"/>
<accession>X0Y7U8</accession>
<feature type="non-terminal residue" evidence="1">
    <location>
        <position position="167"/>
    </location>
</feature>
<gene>
    <name evidence="1" type="ORF">S01H1_83390</name>
</gene>
<comment type="caution">
    <text evidence="1">The sequence shown here is derived from an EMBL/GenBank/DDBJ whole genome shotgun (WGS) entry which is preliminary data.</text>
</comment>
<name>X0Y7U8_9ZZZZ</name>
<reference evidence="1" key="1">
    <citation type="journal article" date="2014" name="Front. Microbiol.">
        <title>High frequency of phylogenetically diverse reductive dehalogenase-homologous genes in deep subseafloor sedimentary metagenomes.</title>
        <authorList>
            <person name="Kawai M."/>
            <person name="Futagami T."/>
            <person name="Toyoda A."/>
            <person name="Takaki Y."/>
            <person name="Nishi S."/>
            <person name="Hori S."/>
            <person name="Arai W."/>
            <person name="Tsubouchi T."/>
            <person name="Morono Y."/>
            <person name="Uchiyama I."/>
            <person name="Ito T."/>
            <person name="Fujiyama A."/>
            <person name="Inagaki F."/>
            <person name="Takami H."/>
        </authorList>
    </citation>
    <scope>NUCLEOTIDE SEQUENCE</scope>
    <source>
        <strain evidence="1">Expedition CK06-06</strain>
    </source>
</reference>